<feature type="transmembrane region" description="Helical" evidence="1">
    <location>
        <begin position="89"/>
        <end position="109"/>
    </location>
</feature>
<dbReference type="AlphaFoldDB" id="G1FLB2"/>
<proteinExistence type="predicted"/>
<protein>
    <submittedName>
        <fullName evidence="2">Ribosomal protein S3</fullName>
    </submittedName>
</protein>
<reference evidence="2" key="1">
    <citation type="submission" date="2011-07" db="EMBL/GenBank/DDBJ databases">
        <authorList>
            <person name="Coyne R."/>
            <person name="Brami D."/>
            <person name="Johnson J."/>
            <person name="Hostetler J."/>
            <person name="Hannick L."/>
            <person name="Clark T."/>
            <person name="Cassidy-Hanley D."/>
            <person name="Inman J."/>
        </authorList>
    </citation>
    <scope>NUCLEOTIDE SEQUENCE</scope>
    <source>
        <strain evidence="2">G5</strain>
    </source>
</reference>
<keyword evidence="2" id="KW-0496">Mitochondrion</keyword>
<evidence type="ECO:0000256" key="1">
    <source>
        <dbReference type="SAM" id="Phobius"/>
    </source>
</evidence>
<accession>G1FLB2</accession>
<keyword evidence="1" id="KW-1133">Transmembrane helix</keyword>
<dbReference type="RefSeq" id="YP_004841712.1">
    <property type="nucleotide sequence ID" value="NC_015981.1"/>
</dbReference>
<dbReference type="GO" id="GO:0005840">
    <property type="term" value="C:ribosome"/>
    <property type="evidence" value="ECO:0007669"/>
    <property type="project" value="UniProtKB-KW"/>
</dbReference>
<keyword evidence="1" id="KW-0472">Membrane</keyword>
<sequence>MGLKSLPILNKCGISMYWYNIWDSLKLYKKYNNSYNLLSNLIYYFLTENLYYICLFKNIKSFKSTIRFKKIDVTTKNNKYIHKKFLKKLFIGRIVFLSFQTWTIISIKYTTTNMKYINYKTNLNLSRRLIFKYYLYNINNMNILKNNYKYKFNNRKYSI</sequence>
<name>G1FLB2_ICHMU</name>
<keyword evidence="2" id="KW-0687">Ribonucleoprotein</keyword>
<keyword evidence="1" id="KW-0812">Transmembrane</keyword>
<feature type="transmembrane region" description="Helical" evidence="1">
    <location>
        <begin position="41"/>
        <end position="59"/>
    </location>
</feature>
<evidence type="ECO:0000313" key="2">
    <source>
        <dbReference type="EMBL" id="AEL89254.1"/>
    </source>
</evidence>
<organism evidence="2">
    <name type="scientific">Ichthyophthirius multifiliis</name>
    <name type="common">White spot disease agent</name>
    <name type="synonym">Ich</name>
    <dbReference type="NCBI Taxonomy" id="5932"/>
    <lineage>
        <taxon>Eukaryota</taxon>
        <taxon>Sar</taxon>
        <taxon>Alveolata</taxon>
        <taxon>Ciliophora</taxon>
        <taxon>Intramacronucleata</taxon>
        <taxon>Oligohymenophorea</taxon>
        <taxon>Hymenostomatida</taxon>
        <taxon>Ophryoglenina</taxon>
        <taxon>Ichthyophthirius</taxon>
    </lineage>
</organism>
<gene>
    <name evidence="2" type="ORF">IMG5_M206949</name>
</gene>
<dbReference type="EMBL" id="JN227086">
    <property type="protein sequence ID" value="AEL89254.1"/>
    <property type="molecule type" value="Genomic_DNA"/>
</dbReference>
<geneLocation type="mitochondrion" evidence="2"/>
<keyword evidence="2" id="KW-0689">Ribosomal protein</keyword>
<dbReference type="GeneID" id="11122969"/>